<reference evidence="3 4" key="1">
    <citation type="submission" date="2016-11" db="EMBL/GenBank/DDBJ databases">
        <title>The macronuclear genome of Stentor coeruleus: a giant cell with tiny introns.</title>
        <authorList>
            <person name="Slabodnick M."/>
            <person name="Ruby J.G."/>
            <person name="Reiff S.B."/>
            <person name="Swart E.C."/>
            <person name="Gosai S."/>
            <person name="Prabakaran S."/>
            <person name="Witkowska E."/>
            <person name="Larue G.E."/>
            <person name="Fisher S."/>
            <person name="Freeman R.M."/>
            <person name="Gunawardena J."/>
            <person name="Chu W."/>
            <person name="Stover N.A."/>
            <person name="Gregory B.D."/>
            <person name="Nowacki M."/>
            <person name="Derisi J."/>
            <person name="Roy S.W."/>
            <person name="Marshall W.F."/>
            <person name="Sood P."/>
        </authorList>
    </citation>
    <scope>NUCLEOTIDE SEQUENCE [LARGE SCALE GENOMIC DNA]</scope>
    <source>
        <strain evidence="3">WM001</strain>
    </source>
</reference>
<name>A0A1R2AW56_9CILI</name>
<dbReference type="Proteomes" id="UP000187209">
    <property type="component" value="Unassembled WGS sequence"/>
</dbReference>
<dbReference type="EMBL" id="MPUH01001288">
    <property type="protein sequence ID" value="OMJ68737.1"/>
    <property type="molecule type" value="Genomic_DNA"/>
</dbReference>
<feature type="coiled-coil region" evidence="1">
    <location>
        <begin position="80"/>
        <end position="178"/>
    </location>
</feature>
<proteinExistence type="predicted"/>
<accession>A0A1R2AW56</accession>
<evidence type="ECO:0000256" key="1">
    <source>
        <dbReference type="SAM" id="Coils"/>
    </source>
</evidence>
<comment type="caution">
    <text evidence="3">The sequence shown here is derived from an EMBL/GenBank/DDBJ whole genome shotgun (WGS) entry which is preliminary data.</text>
</comment>
<protein>
    <submittedName>
        <fullName evidence="3">Uncharacterized protein</fullName>
    </submittedName>
</protein>
<feature type="coiled-coil region" evidence="1">
    <location>
        <begin position="209"/>
        <end position="236"/>
    </location>
</feature>
<evidence type="ECO:0000256" key="2">
    <source>
        <dbReference type="SAM" id="MobiDB-lite"/>
    </source>
</evidence>
<organism evidence="3 4">
    <name type="scientific">Stentor coeruleus</name>
    <dbReference type="NCBI Taxonomy" id="5963"/>
    <lineage>
        <taxon>Eukaryota</taxon>
        <taxon>Sar</taxon>
        <taxon>Alveolata</taxon>
        <taxon>Ciliophora</taxon>
        <taxon>Postciliodesmatophora</taxon>
        <taxon>Heterotrichea</taxon>
        <taxon>Heterotrichida</taxon>
        <taxon>Stentoridae</taxon>
        <taxon>Stentor</taxon>
    </lineage>
</organism>
<evidence type="ECO:0000313" key="3">
    <source>
        <dbReference type="EMBL" id="OMJ68737.1"/>
    </source>
</evidence>
<keyword evidence="4" id="KW-1185">Reference proteome</keyword>
<keyword evidence="1" id="KW-0175">Coiled coil</keyword>
<gene>
    <name evidence="3" type="ORF">SteCoe_33734</name>
</gene>
<feature type="region of interest" description="Disordered" evidence="2">
    <location>
        <begin position="242"/>
        <end position="287"/>
    </location>
</feature>
<sequence>MESNFSVGSIEDTIQRTRQIMQESKAITIKNLQRKNMLEERFMFDDLKPEKDSSSINNSEIVRRISEIEIRNQQETPMRTLEDAQKIEELQNEIKELTLKVKNQAMRIQYLETNLSDVNIEKMHLLSELKTLKREHEIEISRISQKYEDSELERRSKRLKEADEFSQIEERIKVLEEKYKQQVLANHELIEDIKKLQNSEGMSNTNSRISELEDLLIESMRKYKILKDRLDKTENLLALDHSHLSPKPSVSKKCKGTSPKTSTCRPKKKHLNKNKSASIKSPIARLS</sequence>
<evidence type="ECO:0000313" key="4">
    <source>
        <dbReference type="Proteomes" id="UP000187209"/>
    </source>
</evidence>
<dbReference type="AlphaFoldDB" id="A0A1R2AW56"/>